<dbReference type="PANTHER" id="PTHR20855:SF3">
    <property type="entry name" value="LD03007P"/>
    <property type="match status" value="1"/>
</dbReference>
<keyword evidence="7" id="KW-0238">DNA-binding</keyword>
<keyword evidence="5" id="KW-0862">Zinc</keyword>
<keyword evidence="2 6" id="KW-0812">Transmembrane</keyword>
<comment type="subcellular location">
    <subcellularLocation>
        <location evidence="1">Membrane</location>
        <topology evidence="1">Multi-pass membrane protein</topology>
    </subcellularLocation>
</comment>
<evidence type="ECO:0000313" key="7">
    <source>
        <dbReference type="EMBL" id="OWJ76411.1"/>
    </source>
</evidence>
<name>A0A212A8Y7_9RHOB</name>
<accession>A0A212A8Y7</accession>
<dbReference type="AlphaFoldDB" id="A0A212A8Y7"/>
<dbReference type="PANTHER" id="PTHR20855">
    <property type="entry name" value="ADIPOR/PROGESTIN RECEPTOR-RELATED"/>
    <property type="match status" value="1"/>
</dbReference>
<feature type="transmembrane region" description="Helical" evidence="6">
    <location>
        <begin position="178"/>
        <end position="199"/>
    </location>
</feature>
<protein>
    <submittedName>
        <fullName evidence="7">DNA-binding protein</fullName>
    </submittedName>
</protein>
<dbReference type="Pfam" id="PF03006">
    <property type="entry name" value="HlyIII"/>
    <property type="match status" value="1"/>
</dbReference>
<keyword evidence="4 6" id="KW-0472">Membrane</keyword>
<evidence type="ECO:0000256" key="1">
    <source>
        <dbReference type="ARBA" id="ARBA00004141"/>
    </source>
</evidence>
<organism evidence="7 8">
    <name type="scientific">Haematobacter genomosp. 1</name>
    <dbReference type="NCBI Taxonomy" id="366618"/>
    <lineage>
        <taxon>Bacteria</taxon>
        <taxon>Pseudomonadati</taxon>
        <taxon>Pseudomonadota</taxon>
        <taxon>Alphaproteobacteria</taxon>
        <taxon>Rhodobacterales</taxon>
        <taxon>Paracoccaceae</taxon>
        <taxon>Haematobacter</taxon>
    </lineage>
</organism>
<sequence length="226" mass="24172">MTESAPSDLPSDLPGGVPRLRPRRDELIADGVVHGVGVALALLGTVVLVVSASDAGWSGQAAAALYGAILVVALSVSLAYNLWPEGAVKLVLRRFDHSSIFLLIAATYTPFLERSASHYSALVMLCAIWLMAIAGVASKWIFPVGYGWLSLILYLSMGWSGLLIAAPVMQSIPVLSQVLILAGGLVYSLGVIFFLWEKLRFQTAIWHGFVVTAAAMHYAAILACFR</sequence>
<keyword evidence="5" id="KW-0479">Metal-binding</keyword>
<keyword evidence="3 6" id="KW-1133">Transmembrane helix</keyword>
<feature type="binding site" evidence="5">
    <location>
        <position position="207"/>
    </location>
    <ligand>
        <name>Zn(2+)</name>
        <dbReference type="ChEBI" id="CHEBI:29105"/>
    </ligand>
</feature>
<dbReference type="GO" id="GO:0016020">
    <property type="term" value="C:membrane"/>
    <property type="evidence" value="ECO:0007669"/>
    <property type="project" value="UniProtKB-SubCell"/>
</dbReference>
<feature type="transmembrane region" description="Helical" evidence="6">
    <location>
        <begin position="31"/>
        <end position="51"/>
    </location>
</feature>
<keyword evidence="8" id="KW-1185">Reference proteome</keyword>
<reference evidence="7 8" key="1">
    <citation type="submission" date="2016-12" db="EMBL/GenBank/DDBJ databases">
        <title>Comparison of Traditional DNA-DNA Hybridization with In Silico Genomic Analysis.</title>
        <authorList>
            <person name="Nicholson A.C."/>
            <person name="Humrighouse B.W."/>
            <person name="Graziano J."/>
            <person name="Lasker B."/>
            <person name="Whitney A.M."/>
            <person name="Mcquiston J.R."/>
        </authorList>
    </citation>
    <scope>NUCLEOTIDE SEQUENCE [LARGE SCALE GENOMIC DNA]</scope>
    <source>
        <strain evidence="7 8">H2240</strain>
    </source>
</reference>
<feature type="transmembrane region" description="Helical" evidence="6">
    <location>
        <begin position="148"/>
        <end position="166"/>
    </location>
</feature>
<proteinExistence type="predicted"/>
<evidence type="ECO:0000256" key="6">
    <source>
        <dbReference type="SAM" id="Phobius"/>
    </source>
</evidence>
<dbReference type="EMBL" id="NIPW01000028">
    <property type="protein sequence ID" value="OWJ76411.1"/>
    <property type="molecule type" value="Genomic_DNA"/>
</dbReference>
<feature type="transmembrane region" description="Helical" evidence="6">
    <location>
        <begin position="119"/>
        <end position="142"/>
    </location>
</feature>
<dbReference type="Proteomes" id="UP000196878">
    <property type="component" value="Unassembled WGS sequence"/>
</dbReference>
<evidence type="ECO:0000256" key="5">
    <source>
        <dbReference type="PIRSR" id="PIRSR604254-1"/>
    </source>
</evidence>
<comment type="caution">
    <text evidence="7">The sequence shown here is derived from an EMBL/GenBank/DDBJ whole genome shotgun (WGS) entry which is preliminary data.</text>
</comment>
<gene>
    <name evidence="7" type="ORF">CDV49_14495</name>
</gene>
<dbReference type="OrthoDB" id="9813689at2"/>
<evidence type="ECO:0000256" key="3">
    <source>
        <dbReference type="ARBA" id="ARBA00022989"/>
    </source>
</evidence>
<dbReference type="GO" id="GO:0003677">
    <property type="term" value="F:DNA binding"/>
    <property type="evidence" value="ECO:0007669"/>
    <property type="project" value="UniProtKB-KW"/>
</dbReference>
<feature type="transmembrane region" description="Helical" evidence="6">
    <location>
        <begin position="205"/>
        <end position="225"/>
    </location>
</feature>
<feature type="transmembrane region" description="Helical" evidence="6">
    <location>
        <begin position="63"/>
        <end position="83"/>
    </location>
</feature>
<evidence type="ECO:0000313" key="8">
    <source>
        <dbReference type="Proteomes" id="UP000196878"/>
    </source>
</evidence>
<evidence type="ECO:0000256" key="2">
    <source>
        <dbReference type="ARBA" id="ARBA00022692"/>
    </source>
</evidence>
<dbReference type="InterPro" id="IPR004254">
    <property type="entry name" value="AdipoR/HlyIII-related"/>
</dbReference>
<evidence type="ECO:0000256" key="4">
    <source>
        <dbReference type="ARBA" id="ARBA00023136"/>
    </source>
</evidence>